<dbReference type="RefSeq" id="WP_024522139.1">
    <property type="nucleotide sequence ID" value="NZ_CP065626.1"/>
</dbReference>
<feature type="transmembrane region" description="Helical" evidence="1">
    <location>
        <begin position="292"/>
        <end position="316"/>
    </location>
</feature>
<dbReference type="AlphaFoldDB" id="A0A376DE34"/>
<proteinExistence type="predicted"/>
<feature type="transmembrane region" description="Helical" evidence="1">
    <location>
        <begin position="261"/>
        <end position="280"/>
    </location>
</feature>
<keyword evidence="1" id="KW-0472">Membrane</keyword>
<feature type="transmembrane region" description="Helical" evidence="1">
    <location>
        <begin position="199"/>
        <end position="220"/>
    </location>
</feature>
<feature type="transmembrane region" description="Helical" evidence="1">
    <location>
        <begin position="102"/>
        <end position="123"/>
    </location>
</feature>
<evidence type="ECO:0000313" key="2">
    <source>
        <dbReference type="EMBL" id="STC87718.1"/>
    </source>
</evidence>
<dbReference type="STRING" id="93378.A9798_07390"/>
<feature type="transmembrane region" description="Helical" evidence="1">
    <location>
        <begin position="76"/>
        <end position="95"/>
    </location>
</feature>
<dbReference type="EMBL" id="UFXZ01000001">
    <property type="protein sequence ID" value="STC87718.1"/>
    <property type="molecule type" value="Genomic_DNA"/>
</dbReference>
<dbReference type="Pfam" id="PF14264">
    <property type="entry name" value="Glucos_trans_II"/>
    <property type="match status" value="1"/>
</dbReference>
<organism evidence="2 3">
    <name type="scientific">Edwardsiella hoshinae</name>
    <dbReference type="NCBI Taxonomy" id="93378"/>
    <lineage>
        <taxon>Bacteria</taxon>
        <taxon>Pseudomonadati</taxon>
        <taxon>Pseudomonadota</taxon>
        <taxon>Gammaproteobacteria</taxon>
        <taxon>Enterobacterales</taxon>
        <taxon>Hafniaceae</taxon>
        <taxon>Edwardsiella</taxon>
    </lineage>
</organism>
<protein>
    <recommendedName>
        <fullName evidence="4">Glucosyl transferase GtrII</fullName>
    </recommendedName>
</protein>
<keyword evidence="1" id="KW-1133">Transmembrane helix</keyword>
<dbReference type="Proteomes" id="UP000255248">
    <property type="component" value="Unassembled WGS sequence"/>
</dbReference>
<keyword evidence="1" id="KW-0812">Transmembrane</keyword>
<feature type="transmembrane region" description="Helical" evidence="1">
    <location>
        <begin position="323"/>
        <end position="344"/>
    </location>
</feature>
<evidence type="ECO:0000256" key="1">
    <source>
        <dbReference type="SAM" id="Phobius"/>
    </source>
</evidence>
<reference evidence="2 3" key="1">
    <citation type="submission" date="2018-06" db="EMBL/GenBank/DDBJ databases">
        <authorList>
            <consortium name="Pathogen Informatics"/>
            <person name="Doyle S."/>
        </authorList>
    </citation>
    <scope>NUCLEOTIDE SEQUENCE [LARGE SCALE GENOMIC DNA]</scope>
    <source>
        <strain evidence="2 3">NCTC12121</strain>
    </source>
</reference>
<evidence type="ECO:0000313" key="3">
    <source>
        <dbReference type="Proteomes" id="UP000255248"/>
    </source>
</evidence>
<name>A0A376DE34_9GAMM</name>
<gene>
    <name evidence="2" type="ORF">NCTC12121_01552</name>
</gene>
<sequence>MNSLLRRPLTNRDAFLLIAAILLFYVLPLILANVYYRDDVERILNPAAPWYTLGRPGADLLMRLFTFNLYELTDSAPLTLILGVLFFAWTLTVVARRAEPALNIAALSPYILLFFNPFFLQNLSYKYDSFPMIVALALSTLAFFYPRDRGLLSYLLPTLLLFIALTLYQPCANIFIGLYGANLMINFFSNGNSPWRETLWAGVVLLVTNSLYVLIIDHLLALGGGNRGNMIGLQDAVYWLTQDWLMLKKLLTFVLSRELKFLFYPALLCVLWVYLLRLHQMWRDRVHGLSGLLSWLITLCSPLVLFFALLGPLFLLKEGVTDVRVLCGFSATLFLFAHALYQFVMRYRPHWSWLCLLPLCYFLAFSFQYGNAVKNQRDYEARIFSWLIYDLLALNATAHGKILLNNYPDTAPVTQKIVEHQALIDMMFSPAYNWTARRIIASYGINNIDTGWGPDYRDKLDAICGAGSAPLRDNKFYAIYSLHNDTLVWLKNKYFSVCGKSHG</sequence>
<feature type="transmembrane region" description="Helical" evidence="1">
    <location>
        <begin position="14"/>
        <end position="36"/>
    </location>
</feature>
<evidence type="ECO:0008006" key="4">
    <source>
        <dbReference type="Google" id="ProtNLM"/>
    </source>
</evidence>
<feature type="transmembrane region" description="Helical" evidence="1">
    <location>
        <begin position="129"/>
        <end position="146"/>
    </location>
</feature>
<dbReference type="OrthoDB" id="1317478at2"/>
<accession>A0A376DE34</accession>
<feature type="transmembrane region" description="Helical" evidence="1">
    <location>
        <begin position="350"/>
        <end position="367"/>
    </location>
</feature>
<dbReference type="InterPro" id="IPR025686">
    <property type="entry name" value="Glucos_trans_II"/>
</dbReference>
<feature type="transmembrane region" description="Helical" evidence="1">
    <location>
        <begin position="158"/>
        <end position="179"/>
    </location>
</feature>